<name>A0A429GVB7_9CREN</name>
<accession>A0A429GVB7</accession>
<gene>
    <name evidence="2" type="ORF">D6D85_02475</name>
    <name evidence="3" type="ORF">EF810_01945</name>
</gene>
<keyword evidence="4" id="KW-1185">Reference proteome</keyword>
<reference evidence="3 5" key="2">
    <citation type="journal article" date="2019" name="Nat. Microbiol.">
        <title>Wide diversity of methane and short-chain alkane metabolisms in uncultured archaea.</title>
        <authorList>
            <person name="Borrel G."/>
            <person name="Adam P.S."/>
            <person name="McKay L.J."/>
            <person name="Chen L.X."/>
            <person name="Sierra-Garcia I.N."/>
            <person name="Sieber C.M."/>
            <person name="Letourneur Q."/>
            <person name="Ghozlane A."/>
            <person name="Andersen G.L."/>
            <person name="Li W.J."/>
            <person name="Hallam S.J."/>
            <person name="Muyzer G."/>
            <person name="de Oliveira V.M."/>
            <person name="Inskeep W.P."/>
            <person name="Banfield J.F."/>
            <person name="Gribaldo S."/>
        </authorList>
    </citation>
    <scope>NUCLEOTIDE SEQUENCE [LARGE SCALE GENOMIC DNA]</scope>
    <source>
        <strain evidence="3">NM4</strain>
    </source>
</reference>
<dbReference type="AlphaFoldDB" id="A0A429GVB7"/>
<proteinExistence type="predicted"/>
<reference evidence="2 4" key="1">
    <citation type="submission" date="2018-10" db="EMBL/GenBank/DDBJ databases">
        <title>Co-occurring genomic capacity for anaerobic methane metabolism and dissimilatory sulfite reduction discovered in the Korarchaeota.</title>
        <authorList>
            <person name="Mckay L.J."/>
            <person name="Dlakic M."/>
            <person name="Fields M.W."/>
            <person name="Delmont T.O."/>
            <person name="Eren A.M."/>
            <person name="Jay Z.J."/>
            <person name="Klingelsmith K.B."/>
            <person name="Rusch D.B."/>
            <person name="Inskeep W.P."/>
        </authorList>
    </citation>
    <scope>NUCLEOTIDE SEQUENCE [LARGE SCALE GENOMIC DNA]</scope>
    <source>
        <strain evidence="2 4">MDKW</strain>
    </source>
</reference>
<evidence type="ECO:0000313" key="5">
    <source>
        <dbReference type="Proteomes" id="UP000316217"/>
    </source>
</evidence>
<protein>
    <submittedName>
        <fullName evidence="2">Uncharacterized protein</fullName>
    </submittedName>
</protein>
<evidence type="ECO:0000313" key="4">
    <source>
        <dbReference type="Proteomes" id="UP000277582"/>
    </source>
</evidence>
<feature type="transmembrane region" description="Helical" evidence="1">
    <location>
        <begin position="6"/>
        <end position="28"/>
    </location>
</feature>
<keyword evidence="1" id="KW-0812">Transmembrane</keyword>
<dbReference type="RefSeq" id="WP_125670479.1">
    <property type="nucleotide sequence ID" value="NZ_RCOS01000030.1"/>
</dbReference>
<keyword evidence="1" id="KW-1133">Transmembrane helix</keyword>
<dbReference type="EMBL" id="RCOS01000030">
    <property type="protein sequence ID" value="RSN77705.1"/>
    <property type="molecule type" value="Genomic_DNA"/>
</dbReference>
<evidence type="ECO:0000313" key="3">
    <source>
        <dbReference type="EMBL" id="RZN62774.1"/>
    </source>
</evidence>
<dbReference type="EMBL" id="RXII01000035">
    <property type="protein sequence ID" value="RZN62774.1"/>
    <property type="molecule type" value="Genomic_DNA"/>
</dbReference>
<sequence length="78" mass="9210">MSEFSLSLAFIVPIVVLILGSIAFAIAVRRILLFERMRRRVQNEIERYIQRWRPRIKPVDSMKIGSAKDELKENIPKR</sequence>
<evidence type="ECO:0000313" key="2">
    <source>
        <dbReference type="EMBL" id="RSN77705.1"/>
    </source>
</evidence>
<organism evidence="2 4">
    <name type="scientific">Candidatus Methanodesulfokora washburnensis</name>
    <dbReference type="NCBI Taxonomy" id="2478471"/>
    <lineage>
        <taxon>Archaea</taxon>
        <taxon>Thermoproteota</taxon>
        <taxon>Candidatus Korarchaeia</taxon>
        <taxon>Candidatus Korarchaeia incertae sedis</taxon>
        <taxon>Candidatus Methanodesulfokora</taxon>
    </lineage>
</organism>
<evidence type="ECO:0000256" key="1">
    <source>
        <dbReference type="SAM" id="Phobius"/>
    </source>
</evidence>
<dbReference type="Proteomes" id="UP000277582">
    <property type="component" value="Unassembled WGS sequence"/>
</dbReference>
<keyword evidence="1" id="KW-0472">Membrane</keyword>
<dbReference type="Proteomes" id="UP000316217">
    <property type="component" value="Unassembled WGS sequence"/>
</dbReference>
<comment type="caution">
    <text evidence="2">The sequence shown here is derived from an EMBL/GenBank/DDBJ whole genome shotgun (WGS) entry which is preliminary data.</text>
</comment>